<dbReference type="Proteomes" id="UP001597058">
    <property type="component" value="Unassembled WGS sequence"/>
</dbReference>
<protein>
    <submittedName>
        <fullName evidence="5">MarR family winged helix-turn-helix transcriptional regulator</fullName>
    </submittedName>
</protein>
<keyword evidence="1" id="KW-0805">Transcription regulation</keyword>
<dbReference type="Pfam" id="PF01047">
    <property type="entry name" value="MarR"/>
    <property type="match status" value="1"/>
</dbReference>
<dbReference type="PANTHER" id="PTHR33164">
    <property type="entry name" value="TRANSCRIPTIONAL REGULATOR, MARR FAMILY"/>
    <property type="match status" value="1"/>
</dbReference>
<reference evidence="6" key="1">
    <citation type="journal article" date="2019" name="Int. J. Syst. Evol. Microbiol.">
        <title>The Global Catalogue of Microorganisms (GCM) 10K type strain sequencing project: providing services to taxonomists for standard genome sequencing and annotation.</title>
        <authorList>
            <consortium name="The Broad Institute Genomics Platform"/>
            <consortium name="The Broad Institute Genome Sequencing Center for Infectious Disease"/>
            <person name="Wu L."/>
            <person name="Ma J."/>
        </authorList>
    </citation>
    <scope>NUCLEOTIDE SEQUENCE [LARGE SCALE GENOMIC DNA]</scope>
    <source>
        <strain evidence="6">CGMCC 4.7020</strain>
    </source>
</reference>
<organism evidence="5 6">
    <name type="scientific">Streptomyces kaempferi</name>
    <dbReference type="NCBI Taxonomy" id="333725"/>
    <lineage>
        <taxon>Bacteria</taxon>
        <taxon>Bacillati</taxon>
        <taxon>Actinomycetota</taxon>
        <taxon>Actinomycetes</taxon>
        <taxon>Kitasatosporales</taxon>
        <taxon>Streptomycetaceae</taxon>
        <taxon>Streptomyces</taxon>
    </lineage>
</organism>
<dbReference type="InterPro" id="IPR039422">
    <property type="entry name" value="MarR/SlyA-like"/>
</dbReference>
<dbReference type="SUPFAM" id="SSF46785">
    <property type="entry name" value="Winged helix' DNA-binding domain"/>
    <property type="match status" value="1"/>
</dbReference>
<dbReference type="PRINTS" id="PR00598">
    <property type="entry name" value="HTHMARR"/>
</dbReference>
<keyword evidence="6" id="KW-1185">Reference proteome</keyword>
<name>A0ABW3XQC8_9ACTN</name>
<dbReference type="SMART" id="SM00347">
    <property type="entry name" value="HTH_MARR"/>
    <property type="match status" value="1"/>
</dbReference>
<dbReference type="InterPro" id="IPR000835">
    <property type="entry name" value="HTH_MarR-typ"/>
</dbReference>
<evidence type="ECO:0000313" key="6">
    <source>
        <dbReference type="Proteomes" id="UP001597058"/>
    </source>
</evidence>
<dbReference type="InterPro" id="IPR036388">
    <property type="entry name" value="WH-like_DNA-bd_sf"/>
</dbReference>
<evidence type="ECO:0000256" key="1">
    <source>
        <dbReference type="ARBA" id="ARBA00023015"/>
    </source>
</evidence>
<gene>
    <name evidence="5" type="ORF">ACFQ5X_33360</name>
</gene>
<dbReference type="Gene3D" id="1.10.10.10">
    <property type="entry name" value="Winged helix-like DNA-binding domain superfamily/Winged helix DNA-binding domain"/>
    <property type="match status" value="1"/>
</dbReference>
<evidence type="ECO:0000256" key="2">
    <source>
        <dbReference type="ARBA" id="ARBA00023125"/>
    </source>
</evidence>
<dbReference type="InterPro" id="IPR023187">
    <property type="entry name" value="Tscrpt_reg_MarR-type_CS"/>
</dbReference>
<feature type="domain" description="HTH marR-type" evidence="4">
    <location>
        <begin position="23"/>
        <end position="153"/>
    </location>
</feature>
<dbReference type="EMBL" id="JBHTMM010000059">
    <property type="protein sequence ID" value="MFD1310714.1"/>
    <property type="molecule type" value="Genomic_DNA"/>
</dbReference>
<evidence type="ECO:0000256" key="3">
    <source>
        <dbReference type="ARBA" id="ARBA00023163"/>
    </source>
</evidence>
<evidence type="ECO:0000313" key="5">
    <source>
        <dbReference type="EMBL" id="MFD1310714.1"/>
    </source>
</evidence>
<keyword evidence="2" id="KW-0238">DNA-binding</keyword>
<dbReference type="PANTHER" id="PTHR33164:SF99">
    <property type="entry name" value="MARR FAMILY REGULATORY PROTEIN"/>
    <property type="match status" value="1"/>
</dbReference>
<dbReference type="RefSeq" id="WP_381235006.1">
    <property type="nucleotide sequence ID" value="NZ_JBHSKH010000023.1"/>
</dbReference>
<evidence type="ECO:0000259" key="4">
    <source>
        <dbReference type="PROSITE" id="PS50995"/>
    </source>
</evidence>
<dbReference type="PROSITE" id="PS50995">
    <property type="entry name" value="HTH_MARR_2"/>
    <property type="match status" value="1"/>
</dbReference>
<sequence length="159" mass="16852">MSATSGTSRSAEAPDGRHPGVSHAVLLDTLWASMVSLYADLTTAAAAHGLTYSQAKALNVLRQGPAPMRSLADTLRCDASNITGIIDRLEARGLVHREASPTDRRVKNVILSEEGAAVVARVRDGMHATHQALGALSDDERATLDSLLSRLFRADGDHS</sequence>
<dbReference type="InterPro" id="IPR036390">
    <property type="entry name" value="WH_DNA-bd_sf"/>
</dbReference>
<proteinExistence type="predicted"/>
<accession>A0ABW3XQC8</accession>
<keyword evidence="3" id="KW-0804">Transcription</keyword>
<dbReference type="PROSITE" id="PS01117">
    <property type="entry name" value="HTH_MARR_1"/>
    <property type="match status" value="1"/>
</dbReference>
<comment type="caution">
    <text evidence="5">The sequence shown here is derived from an EMBL/GenBank/DDBJ whole genome shotgun (WGS) entry which is preliminary data.</text>
</comment>